<reference evidence="2 3" key="1">
    <citation type="submission" date="2018-11" db="EMBL/GenBank/DDBJ databases">
        <title>Genome sequencing and assembly of Clostridium tagluense strain A121.</title>
        <authorList>
            <person name="Murakami T."/>
            <person name="Segawa T."/>
            <person name="Shcherbakova V.A."/>
            <person name="Mori H."/>
            <person name="Yoshimura Y."/>
        </authorList>
    </citation>
    <scope>NUCLEOTIDE SEQUENCE [LARGE SCALE GENOMIC DNA]</scope>
    <source>
        <strain evidence="2 3">A121</strain>
    </source>
</reference>
<gene>
    <name evidence="2" type="ORF">Ctaglu_37040</name>
</gene>
<dbReference type="AlphaFoldDB" id="A0A401URC7"/>
<evidence type="ECO:0000313" key="3">
    <source>
        <dbReference type="Proteomes" id="UP000287872"/>
    </source>
</evidence>
<accession>A0A401URC7</accession>
<dbReference type="Proteomes" id="UP000287872">
    <property type="component" value="Unassembled WGS sequence"/>
</dbReference>
<dbReference type="EMBL" id="BHYK01000026">
    <property type="protein sequence ID" value="GCD12081.1"/>
    <property type="molecule type" value="Genomic_DNA"/>
</dbReference>
<name>A0A401URC7_9CLOT</name>
<feature type="transmembrane region" description="Helical" evidence="1">
    <location>
        <begin position="6"/>
        <end position="27"/>
    </location>
</feature>
<keyword evidence="1" id="KW-0812">Transmembrane</keyword>
<protein>
    <recommendedName>
        <fullName evidence="4">YtxH domain-containing protein</fullName>
    </recommendedName>
</protein>
<sequence>MRGKLISTITTGAIIGVVASAMIVPNMDRSTKRRVRKTGKMVKNMAEDMYDSVKDYIL</sequence>
<keyword evidence="1" id="KW-0472">Membrane</keyword>
<evidence type="ECO:0008006" key="4">
    <source>
        <dbReference type="Google" id="ProtNLM"/>
    </source>
</evidence>
<proteinExistence type="predicted"/>
<organism evidence="2 3">
    <name type="scientific">Clostridium tagluense</name>
    <dbReference type="NCBI Taxonomy" id="360422"/>
    <lineage>
        <taxon>Bacteria</taxon>
        <taxon>Bacillati</taxon>
        <taxon>Bacillota</taxon>
        <taxon>Clostridia</taxon>
        <taxon>Eubacteriales</taxon>
        <taxon>Clostridiaceae</taxon>
        <taxon>Clostridium</taxon>
    </lineage>
</organism>
<evidence type="ECO:0000256" key="1">
    <source>
        <dbReference type="SAM" id="Phobius"/>
    </source>
</evidence>
<dbReference type="OrthoDB" id="1934488at2"/>
<comment type="caution">
    <text evidence="2">The sequence shown here is derived from an EMBL/GenBank/DDBJ whole genome shotgun (WGS) entry which is preliminary data.</text>
</comment>
<keyword evidence="3" id="KW-1185">Reference proteome</keyword>
<evidence type="ECO:0000313" key="2">
    <source>
        <dbReference type="EMBL" id="GCD12081.1"/>
    </source>
</evidence>
<keyword evidence="1" id="KW-1133">Transmembrane helix</keyword>
<dbReference type="RefSeq" id="WP_125004469.1">
    <property type="nucleotide sequence ID" value="NZ_BHYK01000026.1"/>
</dbReference>
<dbReference type="GeneID" id="77242965"/>